<gene>
    <name evidence="1" type="ORF">HAX54_003255</name>
</gene>
<proteinExistence type="predicted"/>
<evidence type="ECO:0000313" key="2">
    <source>
        <dbReference type="Proteomes" id="UP000823775"/>
    </source>
</evidence>
<keyword evidence="2" id="KW-1185">Reference proteome</keyword>
<sequence length="78" mass="8676">MRWSTENNGGLFSGGFCPEVEGEEERGEAALSFAGGKEEKGEERSVVRLLGGVERMKNEIRFMGIGINMESGRVYYRP</sequence>
<dbReference type="Proteomes" id="UP000823775">
    <property type="component" value="Unassembled WGS sequence"/>
</dbReference>
<organism evidence="1 2">
    <name type="scientific">Datura stramonium</name>
    <name type="common">Jimsonweed</name>
    <name type="synonym">Common thornapple</name>
    <dbReference type="NCBI Taxonomy" id="4076"/>
    <lineage>
        <taxon>Eukaryota</taxon>
        <taxon>Viridiplantae</taxon>
        <taxon>Streptophyta</taxon>
        <taxon>Embryophyta</taxon>
        <taxon>Tracheophyta</taxon>
        <taxon>Spermatophyta</taxon>
        <taxon>Magnoliopsida</taxon>
        <taxon>eudicotyledons</taxon>
        <taxon>Gunneridae</taxon>
        <taxon>Pentapetalae</taxon>
        <taxon>asterids</taxon>
        <taxon>lamiids</taxon>
        <taxon>Solanales</taxon>
        <taxon>Solanaceae</taxon>
        <taxon>Solanoideae</taxon>
        <taxon>Datureae</taxon>
        <taxon>Datura</taxon>
    </lineage>
</organism>
<protein>
    <submittedName>
        <fullName evidence="1">Uncharacterized protein</fullName>
    </submittedName>
</protein>
<accession>A0ABS8WWW1</accession>
<comment type="caution">
    <text evidence="1">The sequence shown here is derived from an EMBL/GenBank/DDBJ whole genome shotgun (WGS) entry which is preliminary data.</text>
</comment>
<reference evidence="1 2" key="1">
    <citation type="journal article" date="2021" name="BMC Genomics">
        <title>Datura genome reveals duplications of psychoactive alkaloid biosynthetic genes and high mutation rate following tissue culture.</title>
        <authorList>
            <person name="Rajewski A."/>
            <person name="Carter-House D."/>
            <person name="Stajich J."/>
            <person name="Litt A."/>
        </authorList>
    </citation>
    <scope>NUCLEOTIDE SEQUENCE [LARGE SCALE GENOMIC DNA]</scope>
    <source>
        <strain evidence="1">AR-01</strain>
    </source>
</reference>
<dbReference type="EMBL" id="JACEIK010011485">
    <property type="protein sequence ID" value="MCE3215708.1"/>
    <property type="molecule type" value="Genomic_DNA"/>
</dbReference>
<evidence type="ECO:0000313" key="1">
    <source>
        <dbReference type="EMBL" id="MCE3215708.1"/>
    </source>
</evidence>
<name>A0ABS8WWW1_DATST</name>